<dbReference type="InterPro" id="IPR016425">
    <property type="entry name" value="IspG_bac"/>
</dbReference>
<dbReference type="PIRSF" id="PIRSF004640">
    <property type="entry name" value="IspG"/>
    <property type="match status" value="1"/>
</dbReference>
<dbReference type="Pfam" id="PF04551">
    <property type="entry name" value="GcpE"/>
    <property type="match status" value="1"/>
</dbReference>
<dbReference type="InterPro" id="IPR045854">
    <property type="entry name" value="NO2/SO3_Rdtase_4Fe4S_sf"/>
</dbReference>
<dbReference type="GO" id="GO:0141197">
    <property type="term" value="F:4-hydroxy-3-methylbut-2-enyl-diphosphate synthase activity (flavodoxin)"/>
    <property type="evidence" value="ECO:0007669"/>
    <property type="project" value="UniProtKB-EC"/>
</dbReference>
<keyword evidence="4 7" id="KW-0408">Iron</keyword>
<evidence type="ECO:0000256" key="4">
    <source>
        <dbReference type="ARBA" id="ARBA00023004"/>
    </source>
</evidence>
<dbReference type="Proteomes" id="UP000069771">
    <property type="component" value="Chromosome"/>
</dbReference>
<dbReference type="UniPathway" id="UPA00056">
    <property type="reaction ID" value="UER00096"/>
</dbReference>
<comment type="cofactor">
    <cofactor evidence="7">
        <name>[4Fe-4S] cluster</name>
        <dbReference type="ChEBI" id="CHEBI:49883"/>
    </cofactor>
    <text evidence="7">Binds 1 [4Fe-4S] cluster.</text>
</comment>
<feature type="binding site" evidence="7">
    <location>
        <position position="273"/>
    </location>
    <ligand>
        <name>[4Fe-4S] cluster</name>
        <dbReference type="ChEBI" id="CHEBI:49883"/>
    </ligand>
</feature>
<dbReference type="AlphaFoldDB" id="A0A140DUB0"/>
<dbReference type="EMBL" id="CP011391">
    <property type="protein sequence ID" value="AMK54237.1"/>
    <property type="molecule type" value="Genomic_DNA"/>
</dbReference>
<keyword evidence="3 7" id="KW-0560">Oxidoreductase</keyword>
<feature type="binding site" evidence="7">
    <location>
        <position position="305"/>
    </location>
    <ligand>
        <name>[4Fe-4S] cluster</name>
        <dbReference type="ChEBI" id="CHEBI:49883"/>
    </ligand>
</feature>
<keyword evidence="2 7" id="KW-0479">Metal-binding</keyword>
<dbReference type="STRING" id="1702221.AALO17_11030"/>
<evidence type="ECO:0000256" key="5">
    <source>
        <dbReference type="ARBA" id="ARBA00023014"/>
    </source>
</evidence>
<protein>
    <recommendedName>
        <fullName evidence="7">4-hydroxy-3-methylbut-2-en-1-yl diphosphate synthase (flavodoxin)</fullName>
        <ecNumber evidence="7">1.17.7.3</ecNumber>
    </recommendedName>
    <alternativeName>
        <fullName evidence="7">1-hydroxy-2-methyl-2-(E)-butenyl 4-diphosphate synthase</fullName>
    </alternativeName>
</protein>
<dbReference type="PANTHER" id="PTHR30454">
    <property type="entry name" value="4-HYDROXY-3-METHYLBUT-2-EN-1-YL DIPHOSPHATE SYNTHASE"/>
    <property type="match status" value="1"/>
</dbReference>
<evidence type="ECO:0000259" key="8">
    <source>
        <dbReference type="Pfam" id="PF04551"/>
    </source>
</evidence>
<dbReference type="GO" id="GO:0016114">
    <property type="term" value="P:terpenoid biosynthetic process"/>
    <property type="evidence" value="ECO:0007669"/>
    <property type="project" value="InterPro"/>
</dbReference>
<keyword evidence="6 7" id="KW-0414">Isoprene biosynthesis</keyword>
<dbReference type="GO" id="GO:0051539">
    <property type="term" value="F:4 iron, 4 sulfur cluster binding"/>
    <property type="evidence" value="ECO:0007669"/>
    <property type="project" value="UniProtKB-UniRule"/>
</dbReference>
<dbReference type="EC" id="1.17.7.3" evidence="7"/>
<dbReference type="HAMAP" id="MF_00159">
    <property type="entry name" value="IspG"/>
    <property type="match status" value="1"/>
</dbReference>
<comment type="pathway">
    <text evidence="7">Isoprenoid biosynthesis; isopentenyl diphosphate biosynthesis via DXP pathway; isopentenyl diphosphate from 1-deoxy-D-xylulose 5-phosphate: step 5/6.</text>
</comment>
<dbReference type="Gene3D" id="3.20.20.20">
    <property type="entry name" value="Dihydropteroate synthase-like"/>
    <property type="match status" value="1"/>
</dbReference>
<evidence type="ECO:0000256" key="3">
    <source>
        <dbReference type="ARBA" id="ARBA00023002"/>
    </source>
</evidence>
<evidence type="ECO:0000313" key="10">
    <source>
        <dbReference type="EMBL" id="AMK54237.1"/>
    </source>
</evidence>
<sequence length="364" mass="39799">MRHNELMKRTETRSVRVGDLIIGGNNNVIIQSMCSHPTKNVEEVVKQILELEAQGCQLIRVSCMDMEDAAAIREIRNQIHIPLVADIHFDYRLALAAIENGADKIRLNPGNIGGRKNVEAIVAACRTHGVPIRIGINSGSLEKDIHEKYGKPTAEGMVESARRHVQILEDCGFYDTVLSFKSSDPLLCIDAYRLAARTFDYPLHLGVTEAGTELTSAIKSSLALGTLMLDGIGNTIRISVNGDAQKEIPIARELLKDCGLLHNVPNLIACPSCGRTQWNMEPVVDEIAEYLQTVNKDVNVAIMGCAVNGPGEAKHADIAIAGGREEGLLIKKGRIIEKIPVDQMTQRLKEEIDAFVPGASQEQL</sequence>
<evidence type="ECO:0000256" key="6">
    <source>
        <dbReference type="ARBA" id="ARBA00023229"/>
    </source>
</evidence>
<evidence type="ECO:0000256" key="2">
    <source>
        <dbReference type="ARBA" id="ARBA00022723"/>
    </source>
</evidence>
<comment type="function">
    <text evidence="7">Converts 2C-methyl-D-erythritol 2,4-cyclodiphosphate (ME-2,4cPP) into 1-hydroxy-2-methyl-2-(E)-butenyl 4-diphosphate.</text>
</comment>
<dbReference type="GO" id="GO:0019288">
    <property type="term" value="P:isopentenyl diphosphate biosynthetic process, methylerythritol 4-phosphate pathway"/>
    <property type="evidence" value="ECO:0007669"/>
    <property type="project" value="UniProtKB-UniRule"/>
</dbReference>
<keyword evidence="1 7" id="KW-0004">4Fe-4S</keyword>
<feature type="binding site" evidence="7">
    <location>
        <position position="270"/>
    </location>
    <ligand>
        <name>[4Fe-4S] cluster</name>
        <dbReference type="ChEBI" id="CHEBI:49883"/>
    </ligand>
</feature>
<evidence type="ECO:0000313" key="11">
    <source>
        <dbReference type="Proteomes" id="UP000069771"/>
    </source>
</evidence>
<dbReference type="PATRIC" id="fig|1702221.3.peg.1063"/>
<evidence type="ECO:0000256" key="7">
    <source>
        <dbReference type="HAMAP-Rule" id="MF_00159"/>
    </source>
</evidence>
<dbReference type="NCBIfam" id="TIGR00612">
    <property type="entry name" value="ispG_gcpE"/>
    <property type="match status" value="1"/>
</dbReference>
<dbReference type="SUPFAM" id="SSF51717">
    <property type="entry name" value="Dihydropteroate synthetase-like"/>
    <property type="match status" value="1"/>
</dbReference>
<feature type="domain" description="IspG TIM-barrel" evidence="8">
    <location>
        <begin position="12"/>
        <end position="251"/>
    </location>
</feature>
<dbReference type="KEGG" id="fro:AALO17_11030"/>
<name>A0A140DUB0_9FIRM</name>
<dbReference type="SUPFAM" id="SSF56014">
    <property type="entry name" value="Nitrite and sulphite reductase 4Fe-4S domain-like"/>
    <property type="match status" value="1"/>
</dbReference>
<dbReference type="FunFam" id="3.20.20.20:FF:000001">
    <property type="entry name" value="4-hydroxy-3-methylbut-2-en-1-yl diphosphate synthase (flavodoxin)"/>
    <property type="match status" value="1"/>
</dbReference>
<feature type="binding site" evidence="7">
    <location>
        <position position="312"/>
    </location>
    <ligand>
        <name>[4Fe-4S] cluster</name>
        <dbReference type="ChEBI" id="CHEBI:49883"/>
    </ligand>
</feature>
<keyword evidence="5 7" id="KW-0411">Iron-sulfur</keyword>
<comment type="catalytic activity">
    <reaction evidence="7">
        <text>(2E)-4-hydroxy-3-methylbut-2-enyl diphosphate + oxidized [flavodoxin] + H2O + 2 H(+) = 2-C-methyl-D-erythritol 2,4-cyclic diphosphate + reduced [flavodoxin]</text>
        <dbReference type="Rhea" id="RHEA:43604"/>
        <dbReference type="Rhea" id="RHEA-COMP:10622"/>
        <dbReference type="Rhea" id="RHEA-COMP:10623"/>
        <dbReference type="ChEBI" id="CHEBI:15377"/>
        <dbReference type="ChEBI" id="CHEBI:15378"/>
        <dbReference type="ChEBI" id="CHEBI:57618"/>
        <dbReference type="ChEBI" id="CHEBI:58210"/>
        <dbReference type="ChEBI" id="CHEBI:58483"/>
        <dbReference type="ChEBI" id="CHEBI:128753"/>
        <dbReference type="EC" id="1.17.7.3"/>
    </reaction>
</comment>
<proteinExistence type="inferred from homology"/>
<dbReference type="InterPro" id="IPR058578">
    <property type="entry name" value="IspG_TIM"/>
</dbReference>
<organism evidence="10 11">
    <name type="scientific">Faecalibaculum rodentium</name>
    <dbReference type="NCBI Taxonomy" id="1702221"/>
    <lineage>
        <taxon>Bacteria</taxon>
        <taxon>Bacillati</taxon>
        <taxon>Bacillota</taxon>
        <taxon>Erysipelotrichia</taxon>
        <taxon>Erysipelotrichales</taxon>
        <taxon>Erysipelotrichaceae</taxon>
        <taxon>Faecalibaculum</taxon>
    </lineage>
</organism>
<reference evidence="10 11" key="1">
    <citation type="journal article" date="2016" name="Gut Pathog.">
        <title>Whole genome sequencing of "Faecalibaculum rodentium" ALO17, isolated from C57BL/6J laboratory mouse feces.</title>
        <authorList>
            <person name="Lim S."/>
            <person name="Chang D.H."/>
            <person name="Ahn S."/>
            <person name="Kim B.C."/>
        </authorList>
    </citation>
    <scope>NUCLEOTIDE SEQUENCE [LARGE SCALE GENOMIC DNA]</scope>
    <source>
        <strain evidence="10 11">Alo17</strain>
    </source>
</reference>
<dbReference type="PANTHER" id="PTHR30454:SF0">
    <property type="entry name" value="4-HYDROXY-3-METHYLBUT-2-EN-1-YL DIPHOSPHATE SYNTHASE (FERREDOXIN), CHLOROPLASTIC"/>
    <property type="match status" value="1"/>
</dbReference>
<accession>A0A140DUB0</accession>
<evidence type="ECO:0000256" key="1">
    <source>
        <dbReference type="ARBA" id="ARBA00022485"/>
    </source>
</evidence>
<dbReference type="GO" id="GO:0046429">
    <property type="term" value="F:4-hydroxy-3-methylbut-2-en-1-yl diphosphate synthase activity (ferredoxin)"/>
    <property type="evidence" value="ECO:0007669"/>
    <property type="project" value="UniProtKB-UniRule"/>
</dbReference>
<evidence type="ECO:0000259" key="9">
    <source>
        <dbReference type="Pfam" id="PF26540"/>
    </source>
</evidence>
<dbReference type="InterPro" id="IPR058579">
    <property type="entry name" value="IspG_C"/>
</dbReference>
<gene>
    <name evidence="7" type="primary">ispG</name>
    <name evidence="10" type="ORF">AALO17_11030</name>
</gene>
<comment type="similarity">
    <text evidence="7">Belongs to the IspG family.</text>
</comment>
<feature type="domain" description="IspG C-terminal" evidence="9">
    <location>
        <begin position="266"/>
        <end position="353"/>
    </location>
</feature>
<dbReference type="InterPro" id="IPR011005">
    <property type="entry name" value="Dihydropteroate_synth-like_sf"/>
</dbReference>
<dbReference type="Pfam" id="PF26540">
    <property type="entry name" value="GcpE_C"/>
    <property type="match status" value="1"/>
</dbReference>
<dbReference type="Gene3D" id="3.30.413.10">
    <property type="entry name" value="Sulfite Reductase Hemoprotein, domain 1"/>
    <property type="match status" value="1"/>
</dbReference>
<keyword evidence="11" id="KW-1185">Reference proteome</keyword>
<dbReference type="InterPro" id="IPR004588">
    <property type="entry name" value="IspG_bac-typ"/>
</dbReference>
<dbReference type="GO" id="GO:0005506">
    <property type="term" value="F:iron ion binding"/>
    <property type="evidence" value="ECO:0007669"/>
    <property type="project" value="InterPro"/>
</dbReference>
<dbReference type="NCBIfam" id="NF001540">
    <property type="entry name" value="PRK00366.1"/>
    <property type="match status" value="1"/>
</dbReference>